<evidence type="ECO:0000313" key="3">
    <source>
        <dbReference type="Proteomes" id="UP001458880"/>
    </source>
</evidence>
<feature type="compositionally biased region" description="Low complexity" evidence="1">
    <location>
        <begin position="30"/>
        <end position="43"/>
    </location>
</feature>
<evidence type="ECO:0000313" key="2">
    <source>
        <dbReference type="EMBL" id="KAK9701495.1"/>
    </source>
</evidence>
<sequence>MKQLSEGSTQPFVQDARPTPPAPRQKIINPGTTSAGTTTGSSPPSDPPTPTIKIHSSSPPRSPQAKATTPCMHAGSLTTILEKSSSPRRPATLPPQPSFTKKKTRAAAPSATGPTKMTINPSVAKAGIIRPDTGCAVRNWTYQNDHQPISSKGWNHSP</sequence>
<gene>
    <name evidence="2" type="ORF">QE152_g30559</name>
</gene>
<protein>
    <submittedName>
        <fullName evidence="2">Uncharacterized protein</fullName>
    </submittedName>
</protein>
<organism evidence="2 3">
    <name type="scientific">Popillia japonica</name>
    <name type="common">Japanese beetle</name>
    <dbReference type="NCBI Taxonomy" id="7064"/>
    <lineage>
        <taxon>Eukaryota</taxon>
        <taxon>Metazoa</taxon>
        <taxon>Ecdysozoa</taxon>
        <taxon>Arthropoda</taxon>
        <taxon>Hexapoda</taxon>
        <taxon>Insecta</taxon>
        <taxon>Pterygota</taxon>
        <taxon>Neoptera</taxon>
        <taxon>Endopterygota</taxon>
        <taxon>Coleoptera</taxon>
        <taxon>Polyphaga</taxon>
        <taxon>Scarabaeiformia</taxon>
        <taxon>Scarabaeidae</taxon>
        <taxon>Rutelinae</taxon>
        <taxon>Popillia</taxon>
    </lineage>
</organism>
<feature type="region of interest" description="Disordered" evidence="1">
    <location>
        <begin position="1"/>
        <end position="119"/>
    </location>
</feature>
<dbReference type="Proteomes" id="UP001458880">
    <property type="component" value="Unassembled WGS sequence"/>
</dbReference>
<dbReference type="AlphaFoldDB" id="A0AAW1JEA2"/>
<comment type="caution">
    <text evidence="2">The sequence shown here is derived from an EMBL/GenBank/DDBJ whole genome shotgun (WGS) entry which is preliminary data.</text>
</comment>
<dbReference type="EMBL" id="JASPKY010000413">
    <property type="protein sequence ID" value="KAK9701495.1"/>
    <property type="molecule type" value="Genomic_DNA"/>
</dbReference>
<proteinExistence type="predicted"/>
<name>A0AAW1JEA2_POPJA</name>
<keyword evidence="3" id="KW-1185">Reference proteome</keyword>
<accession>A0AAW1JEA2</accession>
<reference evidence="2 3" key="1">
    <citation type="journal article" date="2024" name="BMC Genomics">
        <title>De novo assembly and annotation of Popillia japonica's genome with initial clues to its potential as an invasive pest.</title>
        <authorList>
            <person name="Cucini C."/>
            <person name="Boschi S."/>
            <person name="Funari R."/>
            <person name="Cardaioli E."/>
            <person name="Iannotti N."/>
            <person name="Marturano G."/>
            <person name="Paoli F."/>
            <person name="Bruttini M."/>
            <person name="Carapelli A."/>
            <person name="Frati F."/>
            <person name="Nardi F."/>
        </authorList>
    </citation>
    <scope>NUCLEOTIDE SEQUENCE [LARGE SCALE GENOMIC DNA]</scope>
    <source>
        <strain evidence="2">DMR45628</strain>
    </source>
</reference>
<feature type="compositionally biased region" description="Polar residues" evidence="1">
    <location>
        <begin position="1"/>
        <end position="12"/>
    </location>
</feature>
<evidence type="ECO:0000256" key="1">
    <source>
        <dbReference type="SAM" id="MobiDB-lite"/>
    </source>
</evidence>